<evidence type="ECO:0000313" key="2">
    <source>
        <dbReference type="EMBL" id="KAL3401805.1"/>
    </source>
</evidence>
<dbReference type="Proteomes" id="UP001627154">
    <property type="component" value="Unassembled WGS sequence"/>
</dbReference>
<reference evidence="2 3" key="1">
    <citation type="journal article" date="2024" name="bioRxiv">
        <title>A reference genome for Trichogramma kaykai: A tiny desert-dwelling parasitoid wasp with competing sex-ratio distorters.</title>
        <authorList>
            <person name="Culotta J."/>
            <person name="Lindsey A.R."/>
        </authorList>
    </citation>
    <scope>NUCLEOTIDE SEQUENCE [LARGE SCALE GENOMIC DNA]</scope>
    <source>
        <strain evidence="2 3">KSX58</strain>
    </source>
</reference>
<keyword evidence="3" id="KW-1185">Reference proteome</keyword>
<accession>A0ABD2X9I7</accession>
<dbReference type="AlphaFoldDB" id="A0ABD2X9I7"/>
<evidence type="ECO:0000256" key="1">
    <source>
        <dbReference type="SAM" id="MobiDB-lite"/>
    </source>
</evidence>
<feature type="compositionally biased region" description="Low complexity" evidence="1">
    <location>
        <begin position="1"/>
        <end position="19"/>
    </location>
</feature>
<evidence type="ECO:0000313" key="3">
    <source>
        <dbReference type="Proteomes" id="UP001627154"/>
    </source>
</evidence>
<dbReference type="EMBL" id="JBJJXI010000043">
    <property type="protein sequence ID" value="KAL3401805.1"/>
    <property type="molecule type" value="Genomic_DNA"/>
</dbReference>
<comment type="caution">
    <text evidence="2">The sequence shown here is derived from an EMBL/GenBank/DDBJ whole genome shotgun (WGS) entry which is preliminary data.</text>
</comment>
<name>A0ABD2X9I7_9HYME</name>
<feature type="region of interest" description="Disordered" evidence="1">
    <location>
        <begin position="1"/>
        <end position="40"/>
    </location>
</feature>
<proteinExistence type="predicted"/>
<gene>
    <name evidence="2" type="ORF">TKK_005155</name>
</gene>
<protein>
    <submittedName>
        <fullName evidence="2">Uncharacterized protein</fullName>
    </submittedName>
</protein>
<organism evidence="2 3">
    <name type="scientific">Trichogramma kaykai</name>
    <dbReference type="NCBI Taxonomy" id="54128"/>
    <lineage>
        <taxon>Eukaryota</taxon>
        <taxon>Metazoa</taxon>
        <taxon>Ecdysozoa</taxon>
        <taxon>Arthropoda</taxon>
        <taxon>Hexapoda</taxon>
        <taxon>Insecta</taxon>
        <taxon>Pterygota</taxon>
        <taxon>Neoptera</taxon>
        <taxon>Endopterygota</taxon>
        <taxon>Hymenoptera</taxon>
        <taxon>Apocrita</taxon>
        <taxon>Proctotrupomorpha</taxon>
        <taxon>Chalcidoidea</taxon>
        <taxon>Trichogrammatidae</taxon>
        <taxon>Trichogramma</taxon>
    </lineage>
</organism>
<sequence length="103" mass="11315">MHLGAAVSNYSSSSNRASNGTGWPGNRDIKSTQPCNASAWQRDAGTDHQCLIDDGQDARRYNSPAQLLQYIQYPGATPGRAYSCSYTPRSRFSNSSPQRHPHN</sequence>